<dbReference type="GeneID" id="88183223"/>
<gene>
    <name evidence="1" type="ORF">MSVAZ_1363</name>
</gene>
<keyword evidence="1" id="KW-0808">Transferase</keyword>
<dbReference type="Gene3D" id="3.40.50.2000">
    <property type="entry name" value="Glycogen Phosphorylase B"/>
    <property type="match status" value="1"/>
</dbReference>
<sequence>MENLHGVLERQNIAYFSMEIGLRSEISTYAGGLGGLAGDVIRSAADLNIPLVAVTLVSNKGYFRQILDPEGNQTEHADEWDPSRFMTLCEEEVKVKIQNRDVKLRAWTYTYKSHIEGCVPIIFLDTNVEGNESEDRKITDFLYGGDQRYRLK</sequence>
<organism evidence="1 2">
    <name type="scientific">Methanosarcina vacuolata Z-761</name>
    <dbReference type="NCBI Taxonomy" id="1434123"/>
    <lineage>
        <taxon>Archaea</taxon>
        <taxon>Methanobacteriati</taxon>
        <taxon>Methanobacteriota</taxon>
        <taxon>Stenosarchaea group</taxon>
        <taxon>Methanomicrobia</taxon>
        <taxon>Methanosarcinales</taxon>
        <taxon>Methanosarcinaceae</taxon>
        <taxon>Methanosarcina</taxon>
    </lineage>
</organism>
<dbReference type="GO" id="GO:0005975">
    <property type="term" value="P:carbohydrate metabolic process"/>
    <property type="evidence" value="ECO:0007669"/>
    <property type="project" value="InterPro"/>
</dbReference>
<evidence type="ECO:0000313" key="2">
    <source>
        <dbReference type="Proteomes" id="UP000033096"/>
    </source>
</evidence>
<proteinExistence type="predicted"/>
<dbReference type="KEGG" id="mvc:MSVAZ_1363"/>
<dbReference type="Proteomes" id="UP000033096">
    <property type="component" value="Chromosome"/>
</dbReference>
<dbReference type="InterPro" id="IPR052182">
    <property type="entry name" value="Glycogen/Maltodextrin_Phosph"/>
</dbReference>
<name>A0A0E3Q4L4_9EURY</name>
<dbReference type="PATRIC" id="fig|1434123.4.peg.1623"/>
<dbReference type="RefSeq" id="WP_332310041.1">
    <property type="nucleotide sequence ID" value="NZ_CP009520.1"/>
</dbReference>
<dbReference type="EMBL" id="CP009520">
    <property type="protein sequence ID" value="AKB43632.1"/>
    <property type="molecule type" value="Genomic_DNA"/>
</dbReference>
<dbReference type="PANTHER" id="PTHR42655:SF1">
    <property type="entry name" value="GLYCOGEN PHOSPHORYLASE"/>
    <property type="match status" value="1"/>
</dbReference>
<dbReference type="PANTHER" id="PTHR42655">
    <property type="entry name" value="GLYCOGEN PHOSPHORYLASE"/>
    <property type="match status" value="1"/>
</dbReference>
<dbReference type="STRING" id="1434123.MSVAZ_1363"/>
<keyword evidence="2" id="KW-1185">Reference proteome</keyword>
<dbReference type="GO" id="GO:0008184">
    <property type="term" value="F:glycogen phosphorylase activity"/>
    <property type="evidence" value="ECO:0007669"/>
    <property type="project" value="InterPro"/>
</dbReference>
<protein>
    <submittedName>
        <fullName evidence="1">Glycogen phosphorylase</fullName>
        <ecNumber evidence="1">2.4.1.1</ecNumber>
    </submittedName>
</protein>
<reference evidence="1 2" key="1">
    <citation type="submission" date="2014-07" db="EMBL/GenBank/DDBJ databases">
        <title>Methanogenic archaea and the global carbon cycle.</title>
        <authorList>
            <person name="Henriksen J.R."/>
            <person name="Luke J."/>
            <person name="Reinhart S."/>
            <person name="Benedict M.N."/>
            <person name="Youngblut N.D."/>
            <person name="Metcalf M.E."/>
            <person name="Whitaker R.J."/>
            <person name="Metcalf W.W."/>
        </authorList>
    </citation>
    <scope>NUCLEOTIDE SEQUENCE [LARGE SCALE GENOMIC DNA]</scope>
    <source>
        <strain evidence="1 2">Z-761</strain>
    </source>
</reference>
<keyword evidence="1" id="KW-0328">Glycosyltransferase</keyword>
<dbReference type="EC" id="2.4.1.1" evidence="1"/>
<dbReference type="HOGENOM" id="CLU_1718247_0_0_2"/>
<dbReference type="AlphaFoldDB" id="A0A0E3Q4L4"/>
<dbReference type="SUPFAM" id="SSF53756">
    <property type="entry name" value="UDP-Glycosyltransferase/glycogen phosphorylase"/>
    <property type="match status" value="1"/>
</dbReference>
<accession>A0A0E3Q4L4</accession>
<evidence type="ECO:0000313" key="1">
    <source>
        <dbReference type="EMBL" id="AKB43632.1"/>
    </source>
</evidence>